<dbReference type="Proteomes" id="UP000275089">
    <property type="component" value="Segment"/>
</dbReference>
<evidence type="ECO:0000256" key="3">
    <source>
        <dbReference type="ARBA" id="ARBA00022732"/>
    </source>
</evidence>
<organism evidence="10 11">
    <name type="scientific">Escherichia phage IMM-002</name>
    <dbReference type="NCBI Taxonomy" id="2041760"/>
    <lineage>
        <taxon>Viruses</taxon>
        <taxon>Duplodnaviria</taxon>
        <taxon>Heunggongvirae</taxon>
        <taxon>Uroviricota</taxon>
        <taxon>Caudoviricetes</taxon>
        <taxon>Autographivirales</taxon>
        <taxon>Autotranscriptaviridae</taxon>
        <taxon>Studiervirinae</taxon>
        <taxon>Kayfunavirus</taxon>
        <taxon>Kayfunavirus IMM002</taxon>
    </lineage>
</organism>
<name>A0A384WW92_9CAUD</name>
<evidence type="ECO:0000256" key="6">
    <source>
        <dbReference type="ARBA" id="ARBA00023165"/>
    </source>
</evidence>
<dbReference type="Pfam" id="PF13229">
    <property type="entry name" value="Beta_helix"/>
    <property type="match status" value="1"/>
</dbReference>
<dbReference type="Gene3D" id="1.10.10.10">
    <property type="entry name" value="Winged helix-like DNA-binding domain superfamily/Winged helix DNA-binding domain"/>
    <property type="match status" value="1"/>
</dbReference>
<evidence type="ECO:0000256" key="4">
    <source>
        <dbReference type="ARBA" id="ARBA00022804"/>
    </source>
</evidence>
<keyword evidence="5" id="KW-0946">Virion</keyword>
<keyword evidence="2" id="KW-0945">Host-virus interaction</keyword>
<dbReference type="PROSITE" id="PS51688">
    <property type="entry name" value="ICA"/>
    <property type="match status" value="1"/>
</dbReference>
<evidence type="ECO:0000313" key="11">
    <source>
        <dbReference type="Proteomes" id="UP000275089"/>
    </source>
</evidence>
<dbReference type="InterPro" id="IPR039448">
    <property type="entry name" value="Beta_helix"/>
</dbReference>
<dbReference type="KEGG" id="vg:55003972"/>
<keyword evidence="3" id="KW-1227">Viral tail protein</keyword>
<evidence type="ECO:0000313" key="10">
    <source>
        <dbReference type="EMBL" id="ATI17030.1"/>
    </source>
</evidence>
<dbReference type="Pfam" id="PF03906">
    <property type="entry name" value="Phage_T7_tail"/>
    <property type="match status" value="1"/>
</dbReference>
<keyword evidence="7" id="KW-1160">Virus entry into host cell</keyword>
<dbReference type="InterPro" id="IPR040775">
    <property type="entry name" value="Tail_spike_N"/>
</dbReference>
<protein>
    <submittedName>
        <fullName evidence="10">Tail fiber protein</fullName>
    </submittedName>
</protein>
<proteinExistence type="predicted"/>
<dbReference type="InterPro" id="IPR036388">
    <property type="entry name" value="WH-like_DNA-bd_sf"/>
</dbReference>
<dbReference type="InterPro" id="IPR030392">
    <property type="entry name" value="S74_ICA"/>
</dbReference>
<feature type="domain" description="Peptidase S74" evidence="9">
    <location>
        <begin position="806"/>
        <end position="932"/>
    </location>
</feature>
<evidence type="ECO:0000256" key="7">
    <source>
        <dbReference type="ARBA" id="ARBA00023296"/>
    </source>
</evidence>
<evidence type="ECO:0000256" key="1">
    <source>
        <dbReference type="ARBA" id="ARBA00004328"/>
    </source>
</evidence>
<dbReference type="EMBL" id="MF630921">
    <property type="protein sequence ID" value="ATI17030.1"/>
    <property type="molecule type" value="Genomic_DNA"/>
</dbReference>
<dbReference type="Pfam" id="PF13884">
    <property type="entry name" value="Peptidase_S74"/>
    <property type="match status" value="1"/>
</dbReference>
<keyword evidence="4" id="KW-1161">Viral attachment to host cell</keyword>
<dbReference type="InterPro" id="IPR005604">
    <property type="entry name" value="Phage_T7_tail_fibre-like_N"/>
</dbReference>
<dbReference type="CDD" id="cd10144">
    <property type="entry name" value="Peptidase_S74_CIMCD"/>
    <property type="match status" value="1"/>
</dbReference>
<reference evidence="10 11" key="1">
    <citation type="submission" date="2017-08" db="EMBL/GenBank/DDBJ databases">
        <title>Genomic analysis reveals CRISPR-Cas mediated host-pathogen interaction between enterotoxigenic Escherichia coli and phages.</title>
        <authorList>
            <person name="Chakraborty S."/>
            <person name="Begum Y.A."/>
            <person name="Qadri F."/>
            <person name="Camilli A."/>
        </authorList>
    </citation>
    <scope>NUCLEOTIDE SEQUENCE [LARGE SCALE GENOMIC DNA]</scope>
</reference>
<evidence type="ECO:0000256" key="2">
    <source>
        <dbReference type="ARBA" id="ARBA00022581"/>
    </source>
</evidence>
<dbReference type="GO" id="GO:0046718">
    <property type="term" value="P:symbiont entry into host cell"/>
    <property type="evidence" value="ECO:0007669"/>
    <property type="project" value="UniProtKB-KW"/>
</dbReference>
<keyword evidence="6" id="KW-1233">Viral attachment to host adhesion receptor</keyword>
<feature type="coiled-coil region" evidence="8">
    <location>
        <begin position="117"/>
        <end position="144"/>
    </location>
</feature>
<evidence type="ECO:0000259" key="9">
    <source>
        <dbReference type="PROSITE" id="PS51688"/>
    </source>
</evidence>
<accession>A0A384WW92</accession>
<dbReference type="GO" id="GO:0098671">
    <property type="term" value="P:adhesion receptor-mediated virion attachment to host cell"/>
    <property type="evidence" value="ECO:0007669"/>
    <property type="project" value="UniProtKB-KW"/>
</dbReference>
<dbReference type="Gene3D" id="2.10.10.80">
    <property type="match status" value="1"/>
</dbReference>
<dbReference type="GeneID" id="55003972"/>
<evidence type="ECO:0000256" key="8">
    <source>
        <dbReference type="SAM" id="Coils"/>
    </source>
</evidence>
<keyword evidence="11" id="KW-1185">Reference proteome</keyword>
<dbReference type="Pfam" id="PF18668">
    <property type="entry name" value="Tail_spike_N"/>
    <property type="match status" value="1"/>
</dbReference>
<dbReference type="GO" id="GO:0098015">
    <property type="term" value="C:virus tail"/>
    <property type="evidence" value="ECO:0007669"/>
    <property type="project" value="UniProtKB-KW"/>
</dbReference>
<comment type="subcellular location">
    <subcellularLocation>
        <location evidence="1">Virion</location>
    </subcellularLocation>
</comment>
<dbReference type="RefSeq" id="YP_009812899.1">
    <property type="nucleotide sequence ID" value="NC_048071.1"/>
</dbReference>
<evidence type="ECO:0000256" key="5">
    <source>
        <dbReference type="ARBA" id="ARBA00022844"/>
    </source>
</evidence>
<sequence>MAKTTITQFPAGQSQYRIEFDYLARPFVVVTLVNSADQTQNRVLRAGADYRFLNPTLIEVMIPQTGFDTLQIHRQTDTELIVGFRDGSVLTAKDLTNAELQAIHISEEGRDQTVDLAKEYADAAAKARNDAEDARDSIEQVMKSGLYGYTLVEDFQKGATLSHPAEALRWTLPDGTGEYYRWDGVFPKVVPAGSTPTSAGGVGVGAWVSIGDASLRGNLANPAYGDGLVASQLPNSPVARTVHDKMLEAVSIADYMVGGDVAGAIIGALSSTAGRVSVPAGNHIATPSAAQVAGVLSALSRLNINGSLTIRLPKGRVNLSSPVLVELDGGNNLSIEGQPNVPVTITGQASVSGSAGNYQVTLNVSSTAGVSVGDFLHTNQATGTGACDLHRGVWEITAVGAGSLTVRNTCQLSSFPANTITSSSSRVLTSVLMFDRCDGFIVPSSEVGNMSNFVIAGNSDSYWRASAVGTTELGTHGLAVGSNTVAVNGKSDNVNPQGKTGGSVTFGQYMGVSGFDQQGIVTELGGSFWGDFTCCCNNKRRGFYSSTASGIRAKQITANGNYLDGVIADIGGDIYSSSSSCAAGNGSSGISAAHNGSVIWDAGKASYNKLNGANGVAGGFLQMTGSTMQGNLATGANLAYGAILYCDNSQISLNGTYGINCQLGSVVRGPNCTYIGNNNQGIRGSYNATVTFTGSTFSGNSGGDFLFTAMSLGIFGNTNYGGDIVATDIKLVNQSTGKGVRLTGTSGGDNIVMSYDVTGNGSFVEGYNFRSGDVGIYPSDDAVRNIGRPANRFNIGFFAGGTQSTSDARLKDPIRDFSEAELKAAVACSKSLGFWTWLDDDSKRLHAGTTVQRVLEILEDNGLDWREYGFIGFDSWEDEYKPVVAEIDGMEYETGEVVKVVEAGSLWQLRDQEFDRFLIRGLSARLSAIEKD</sequence>
<keyword evidence="8" id="KW-0175">Coiled coil</keyword>